<dbReference type="SMART" id="SM00595">
    <property type="entry name" value="MADF"/>
    <property type="match status" value="1"/>
</dbReference>
<dbReference type="InterPro" id="IPR006578">
    <property type="entry name" value="MADF-dom"/>
</dbReference>
<sequence length="260" mass="30247">MEWTEETALKLIENYKLYKHLWDPKDREYFKKEKKVAGWNKIARAVGKSAESCKKKVASLLATYRKERNKVIKSSIRVGAAGEGQVYSTRWFAYEAFQFLEERYVPRMVKRLLNETEEVPEITAENDDSETLPTPQPTESQIPEPPTKLRRRNAPDLQEAALYVKEAINTLNTALQKIDSYEDDCDLYGKMLANKLRRLSETERLQFMYEIDGMFICRQSNRIQDPLYGPSPYPSPHPSHHSDTLNRPPSIKSCYSEPMM</sequence>
<proteinExistence type="predicted"/>
<evidence type="ECO:0000313" key="4">
    <source>
        <dbReference type="Proteomes" id="UP001153636"/>
    </source>
</evidence>
<accession>A0A9P0DBA1</accession>
<dbReference type="PANTHER" id="PTHR21505">
    <property type="entry name" value="MADF DOMAIN-CONTAINING PROTEIN-RELATED"/>
    <property type="match status" value="1"/>
</dbReference>
<dbReference type="PANTHER" id="PTHR21505:SF12">
    <property type="entry name" value="MADF DOMAIN-CONTAINING PROTEIN-RELATED"/>
    <property type="match status" value="1"/>
</dbReference>
<feature type="compositionally biased region" description="Polar residues" evidence="1">
    <location>
        <begin position="131"/>
        <end position="141"/>
    </location>
</feature>
<evidence type="ECO:0000256" key="1">
    <source>
        <dbReference type="SAM" id="MobiDB-lite"/>
    </source>
</evidence>
<feature type="compositionally biased region" description="Acidic residues" evidence="1">
    <location>
        <begin position="119"/>
        <end position="130"/>
    </location>
</feature>
<dbReference type="PROSITE" id="PS51029">
    <property type="entry name" value="MADF"/>
    <property type="match status" value="1"/>
</dbReference>
<gene>
    <name evidence="3" type="ORF">PSYICH_LOCUS15178</name>
</gene>
<feature type="domain" description="MADF" evidence="2">
    <location>
        <begin position="10"/>
        <end position="105"/>
    </location>
</feature>
<feature type="region of interest" description="Disordered" evidence="1">
    <location>
        <begin position="226"/>
        <end position="260"/>
    </location>
</feature>
<dbReference type="AlphaFoldDB" id="A0A9P0DBA1"/>
<dbReference type="Pfam" id="PF10545">
    <property type="entry name" value="MADF_DNA_bdg"/>
    <property type="match status" value="1"/>
</dbReference>
<dbReference type="Proteomes" id="UP001153636">
    <property type="component" value="Chromosome 9"/>
</dbReference>
<evidence type="ECO:0000313" key="3">
    <source>
        <dbReference type="EMBL" id="CAH1115151.1"/>
    </source>
</evidence>
<reference evidence="3" key="1">
    <citation type="submission" date="2022-01" db="EMBL/GenBank/DDBJ databases">
        <authorList>
            <person name="King R."/>
        </authorList>
    </citation>
    <scope>NUCLEOTIDE SEQUENCE</scope>
</reference>
<dbReference type="OrthoDB" id="7408914at2759"/>
<name>A0A9P0DBA1_9CUCU</name>
<evidence type="ECO:0000259" key="2">
    <source>
        <dbReference type="PROSITE" id="PS51029"/>
    </source>
</evidence>
<dbReference type="EMBL" id="OV651821">
    <property type="protein sequence ID" value="CAH1115151.1"/>
    <property type="molecule type" value="Genomic_DNA"/>
</dbReference>
<protein>
    <recommendedName>
        <fullName evidence="2">MADF domain-containing protein</fullName>
    </recommendedName>
</protein>
<feature type="region of interest" description="Disordered" evidence="1">
    <location>
        <begin position="119"/>
        <end position="152"/>
    </location>
</feature>
<organism evidence="3 4">
    <name type="scientific">Psylliodes chrysocephalus</name>
    <dbReference type="NCBI Taxonomy" id="3402493"/>
    <lineage>
        <taxon>Eukaryota</taxon>
        <taxon>Metazoa</taxon>
        <taxon>Ecdysozoa</taxon>
        <taxon>Arthropoda</taxon>
        <taxon>Hexapoda</taxon>
        <taxon>Insecta</taxon>
        <taxon>Pterygota</taxon>
        <taxon>Neoptera</taxon>
        <taxon>Endopterygota</taxon>
        <taxon>Coleoptera</taxon>
        <taxon>Polyphaga</taxon>
        <taxon>Cucujiformia</taxon>
        <taxon>Chrysomeloidea</taxon>
        <taxon>Chrysomelidae</taxon>
        <taxon>Galerucinae</taxon>
        <taxon>Alticini</taxon>
        <taxon>Psylliodes</taxon>
    </lineage>
</organism>
<keyword evidence="4" id="KW-1185">Reference proteome</keyword>